<proteinExistence type="predicted"/>
<protein>
    <submittedName>
        <fullName evidence="1">Uncharacterized protein</fullName>
    </submittedName>
</protein>
<dbReference type="STRING" id="1766.XA26_30740"/>
<dbReference type="KEGG" id="mft:XA26_30740"/>
<reference evidence="1 2" key="1">
    <citation type="journal article" date="2015" name="MBio">
        <title>Enzymatic Degradation of Phenazines Can Generate Energy and Protect Sensitive Organisms from Toxicity.</title>
        <authorList>
            <person name="Costa K.C."/>
            <person name="Bergkessel M."/>
            <person name="Saunders S."/>
            <person name="Korlach J."/>
            <person name="Newman D.K."/>
        </authorList>
    </citation>
    <scope>NUCLEOTIDE SEQUENCE [LARGE SCALE GENOMIC DNA]</scope>
    <source>
        <strain evidence="1 2">CT6</strain>
    </source>
</reference>
<gene>
    <name evidence="1" type="ORF">XA26_30740</name>
</gene>
<evidence type="ECO:0000313" key="1">
    <source>
        <dbReference type="EMBL" id="ALI26909.1"/>
    </source>
</evidence>
<dbReference type="Proteomes" id="UP000057134">
    <property type="component" value="Chromosome"/>
</dbReference>
<dbReference type="PATRIC" id="fig|1766.6.peg.3052"/>
<evidence type="ECO:0000313" key="2">
    <source>
        <dbReference type="Proteomes" id="UP000057134"/>
    </source>
</evidence>
<dbReference type="AlphaFoldDB" id="A0A0N9XSP6"/>
<dbReference type="EMBL" id="CP011269">
    <property type="protein sequence ID" value="ALI26909.1"/>
    <property type="molecule type" value="Genomic_DNA"/>
</dbReference>
<accession>A0A0N9XSP6</accession>
<sequence length="45" mass="4708">MWQLLGGARPLVATGAAGWCASGGAFTAIIKALNRFRPSDPFAPY</sequence>
<name>A0A0N9XSP6_MYCFO</name>
<keyword evidence="2" id="KW-1185">Reference proteome</keyword>
<organism evidence="1 2">
    <name type="scientific">Mycolicibacterium fortuitum</name>
    <name type="common">Mycobacterium fortuitum</name>
    <dbReference type="NCBI Taxonomy" id="1766"/>
    <lineage>
        <taxon>Bacteria</taxon>
        <taxon>Bacillati</taxon>
        <taxon>Actinomycetota</taxon>
        <taxon>Actinomycetes</taxon>
        <taxon>Mycobacteriales</taxon>
        <taxon>Mycobacteriaceae</taxon>
        <taxon>Mycolicibacterium</taxon>
    </lineage>
</organism>